<dbReference type="PANTHER" id="PTHR34580">
    <property type="match status" value="1"/>
</dbReference>
<protein>
    <submittedName>
        <fullName evidence="4">Helix-turn-helix transcriptional regulator</fullName>
    </submittedName>
</protein>
<dbReference type="Pfam" id="PF08279">
    <property type="entry name" value="HTH_11"/>
    <property type="match status" value="1"/>
</dbReference>
<accession>A0ABZ2V8G4</accession>
<keyword evidence="5" id="KW-1185">Reference proteome</keyword>
<keyword evidence="1" id="KW-0805">Transcription regulation</keyword>
<dbReference type="PROSITE" id="PS51000">
    <property type="entry name" value="HTH_DEOR_2"/>
    <property type="match status" value="1"/>
</dbReference>
<proteinExistence type="predicted"/>
<dbReference type="InterPro" id="IPR013196">
    <property type="entry name" value="HTH_11"/>
</dbReference>
<keyword evidence="2" id="KW-0804">Transcription</keyword>
<evidence type="ECO:0000313" key="4">
    <source>
        <dbReference type="EMBL" id="WZC50455.2"/>
    </source>
</evidence>
<organism evidence="4 5">
    <name type="scientific">Yoonia phaeophyticola</name>
    <dbReference type="NCBI Taxonomy" id="3137369"/>
    <lineage>
        <taxon>Bacteria</taxon>
        <taxon>Pseudomonadati</taxon>
        <taxon>Pseudomonadota</taxon>
        <taxon>Alphaproteobacteria</taxon>
        <taxon>Rhodobacterales</taxon>
        <taxon>Paracoccaceae</taxon>
        <taxon>Yoonia</taxon>
    </lineage>
</organism>
<dbReference type="InterPro" id="IPR051534">
    <property type="entry name" value="CBASS_pafABC_assoc_protein"/>
</dbReference>
<dbReference type="InterPro" id="IPR036390">
    <property type="entry name" value="WH_DNA-bd_sf"/>
</dbReference>
<gene>
    <name evidence="4" type="ORF">AABB29_07455</name>
</gene>
<dbReference type="EMBL" id="CP150951">
    <property type="protein sequence ID" value="WZC50455.2"/>
    <property type="molecule type" value="Genomic_DNA"/>
</dbReference>
<reference evidence="5" key="1">
    <citation type="submission" date="2024-04" db="EMBL/GenBank/DDBJ databases">
        <title>Phylogenomic analyses of a clade within the roseobacter group suggest taxonomic reassignments of species of the genera Aestuariivita, Citreicella, Loktanella, Nautella, Pelagibaca, Ruegeria, Thalassobius, Thiobacimonas and Tropicibacter, and the proposal o.</title>
        <authorList>
            <person name="Jeon C.O."/>
        </authorList>
    </citation>
    <scope>NUCLEOTIDE SEQUENCE [LARGE SCALE GENOMIC DNA]</scope>
    <source>
        <strain evidence="5">BS5-3</strain>
    </source>
</reference>
<dbReference type="InterPro" id="IPR036388">
    <property type="entry name" value="WH-like_DNA-bd_sf"/>
</dbReference>
<evidence type="ECO:0000256" key="2">
    <source>
        <dbReference type="ARBA" id="ARBA00023163"/>
    </source>
</evidence>
<dbReference type="Gene3D" id="1.10.10.10">
    <property type="entry name" value="Winged helix-like DNA-binding domain superfamily/Winged helix DNA-binding domain"/>
    <property type="match status" value="1"/>
</dbReference>
<dbReference type="SUPFAM" id="SSF46785">
    <property type="entry name" value="Winged helix' DNA-binding domain"/>
    <property type="match status" value="1"/>
</dbReference>
<dbReference type="PANTHER" id="PTHR34580:SF1">
    <property type="entry name" value="PROTEIN PAFC"/>
    <property type="match status" value="1"/>
</dbReference>
<evidence type="ECO:0000256" key="1">
    <source>
        <dbReference type="ARBA" id="ARBA00023015"/>
    </source>
</evidence>
<feature type="domain" description="HTH deoR-type" evidence="3">
    <location>
        <begin position="2"/>
        <end position="57"/>
    </location>
</feature>
<evidence type="ECO:0000313" key="5">
    <source>
        <dbReference type="Proteomes" id="UP001440612"/>
    </source>
</evidence>
<sequence length="218" mass="24227">MRAARLLQILLILQNRGRQTSAELAHELEVTPRTILRDVDAMTEAGLPIIVYQGNRGGIELGFNYRTRLTGLAQDEAQALGLILNAENPMIAALGLAGAAAQARTKLVESFPDKTREHVKRMMAQFRMVTPAPDEDPRVKALAMAVQTRRQTRIGFTTQAEQLIHPIAMTLNGFDWQVKDARSGGWIRRENWGRVNISAKRFSDDSGLTAAHSVRPFT</sequence>
<name>A0ABZ2V8G4_9RHOB</name>
<dbReference type="InterPro" id="IPR001034">
    <property type="entry name" value="DeoR_HTH"/>
</dbReference>
<dbReference type="Proteomes" id="UP001440612">
    <property type="component" value="Chromosome"/>
</dbReference>
<dbReference type="RefSeq" id="WP_373636746.1">
    <property type="nucleotide sequence ID" value="NZ_CP150951.2"/>
</dbReference>
<evidence type="ECO:0000259" key="3">
    <source>
        <dbReference type="PROSITE" id="PS51000"/>
    </source>
</evidence>